<dbReference type="PANTHER" id="PTHR39344:SF1">
    <property type="entry name" value="UPF0182 PROTEIN SLL1060"/>
    <property type="match status" value="1"/>
</dbReference>
<evidence type="ECO:0000313" key="7">
    <source>
        <dbReference type="EMBL" id="GAA3198743.1"/>
    </source>
</evidence>
<keyword evidence="4 5" id="KW-0472">Membrane</keyword>
<accession>A0ABP6Q3A3</accession>
<feature type="transmembrane region" description="Helical" evidence="5">
    <location>
        <begin position="257"/>
        <end position="278"/>
    </location>
</feature>
<evidence type="ECO:0000256" key="3">
    <source>
        <dbReference type="ARBA" id="ARBA00022989"/>
    </source>
</evidence>
<dbReference type="InterPro" id="IPR005372">
    <property type="entry name" value="UPF0182"/>
</dbReference>
<dbReference type="EMBL" id="BAAAUV010000002">
    <property type="protein sequence ID" value="GAA3198743.1"/>
    <property type="molecule type" value="Genomic_DNA"/>
</dbReference>
<comment type="caution">
    <text evidence="7">The sequence shown here is derived from an EMBL/GenBank/DDBJ whole genome shotgun (WGS) entry which is preliminary data.</text>
</comment>
<feature type="transmembrane region" description="Helical" evidence="5">
    <location>
        <begin position="290"/>
        <end position="309"/>
    </location>
</feature>
<feature type="transmembrane region" description="Helical" evidence="5">
    <location>
        <begin position="217"/>
        <end position="234"/>
    </location>
</feature>
<evidence type="ECO:0000256" key="4">
    <source>
        <dbReference type="ARBA" id="ARBA00023136"/>
    </source>
</evidence>
<name>A0ABP6Q3A3_9ACTN</name>
<evidence type="ECO:0000256" key="6">
    <source>
        <dbReference type="SAM" id="MobiDB-lite"/>
    </source>
</evidence>
<evidence type="ECO:0000256" key="5">
    <source>
        <dbReference type="HAMAP-Rule" id="MF_01600"/>
    </source>
</evidence>
<evidence type="ECO:0000256" key="2">
    <source>
        <dbReference type="ARBA" id="ARBA00022692"/>
    </source>
</evidence>
<organism evidence="7 8">
    <name type="scientific">Actinocorallia longicatena</name>
    <dbReference type="NCBI Taxonomy" id="111803"/>
    <lineage>
        <taxon>Bacteria</taxon>
        <taxon>Bacillati</taxon>
        <taxon>Actinomycetota</taxon>
        <taxon>Actinomycetes</taxon>
        <taxon>Streptosporangiales</taxon>
        <taxon>Thermomonosporaceae</taxon>
        <taxon>Actinocorallia</taxon>
    </lineage>
</organism>
<comment type="subcellular location">
    <subcellularLocation>
        <location evidence="5">Cell membrane</location>
        <topology evidence="5">Multi-pass membrane protein</topology>
    </subcellularLocation>
</comment>
<keyword evidence="1 5" id="KW-1003">Cell membrane</keyword>
<sequence>MSFRTPGGLGRRIPGSRPRLLAPVLITLAVLVALYFVFAGIWTDLLWYRSLGGGFSGVYSKLLWTKVMLFFGGGLLMAAAVAANMIIAYRLRPAYRPVSVEQQGLERYRNAIDPHRRLAAIGLLAAIALFTGLSSAGQSGTWLAFMNRTPFGVKDAQFHMDVSFYVFTYPFLRLLLGFLFVMVVLSLLVAVAVHYLYGGLRLQGPGDKASPSARAHLSVLVGSFVLLKAVAYWFDRWGLAFSERGKVTGPSYTDVNAVLPAKTILAAIALICAILFFVNIWRRGMMLPGVGFGLLVLSAILVGGVYPLLIQQFQVKPNELAKESPYIARNIEATRKAYGVDGVQVQDYTASKTLTKDQVDQYGKTLPNVRLLDPMLLSPTFKNDQQLQGFYNFANPLDIDRYPNAKGGRDDTLVAVRELTTAPGTAPGWVNEHLTYTHGYGFVSAPGNEVSPERKGPVYNQFGMPQDCQPKDKAGKCSLTVTRPQVYFGERSPQYSIVGDHDELDYPTSAVTRYTGNGGVPLGSFVNRLLYATKFKDRNILLSGSVSDRSRILYDRSPRDRVQKAAPWLTVDSDPYPVAADGRLVWVLDGYTTSSGFPYSERLNLQETTLDSNSERPSGVKQTGGDVNYIRNSVKATVDAYDGTVTLYTWDESDPILKTWKKAFPGTVKDKGELKTAYKGELYPHLRYPADIFKVQRGILSRYHVTDAQSLYSGQDNWQIPDDPTSNGGTEPPYYLTIQMPPGKGQTKIGDPGFSLTTTYQAKNGTNLTGYLAVDSVPESGQYGQLRLLKVPREVAINSPGQMQNAFKGNPTVASSLNRPAGSTTQVVYGNLLTIPFGGGFLYVEPVYQQSTSPPQFPLLGSVLVSFGDKIGFAPTFSEALQQVLSGGGKVPPTEGSGDTPAQPTAPSAGIQALIDDVNNAYKEAQTALKNQDLTAYAAAQKKLGEAIQKLVAAQNAQKTGTPATTPSTPASTEPPTAPTTSASPSATPS</sequence>
<proteinExistence type="inferred from homology"/>
<protein>
    <recommendedName>
        <fullName evidence="5">UPF0182 protein GCM10010468_10670</fullName>
    </recommendedName>
</protein>
<feature type="region of interest" description="Disordered" evidence="6">
    <location>
        <begin position="885"/>
        <end position="907"/>
    </location>
</feature>
<dbReference type="Proteomes" id="UP001501237">
    <property type="component" value="Unassembled WGS sequence"/>
</dbReference>
<feature type="transmembrane region" description="Helical" evidence="5">
    <location>
        <begin position="62"/>
        <end position="87"/>
    </location>
</feature>
<keyword evidence="2 5" id="KW-0812">Transmembrane</keyword>
<feature type="transmembrane region" description="Helical" evidence="5">
    <location>
        <begin position="118"/>
        <end position="137"/>
    </location>
</feature>
<feature type="region of interest" description="Disordered" evidence="6">
    <location>
        <begin position="954"/>
        <end position="990"/>
    </location>
</feature>
<dbReference type="HAMAP" id="MF_01600">
    <property type="entry name" value="UPF0182"/>
    <property type="match status" value="1"/>
</dbReference>
<feature type="compositionally biased region" description="Low complexity" evidence="6">
    <location>
        <begin position="962"/>
        <end position="990"/>
    </location>
</feature>
<evidence type="ECO:0000313" key="8">
    <source>
        <dbReference type="Proteomes" id="UP001501237"/>
    </source>
</evidence>
<keyword evidence="8" id="KW-1185">Reference proteome</keyword>
<comment type="similarity">
    <text evidence="5">Belongs to the UPF0182 family.</text>
</comment>
<dbReference type="PANTHER" id="PTHR39344">
    <property type="entry name" value="UPF0182 PROTEIN SLL1060"/>
    <property type="match status" value="1"/>
</dbReference>
<dbReference type="Pfam" id="PF03699">
    <property type="entry name" value="UPF0182"/>
    <property type="match status" value="1"/>
</dbReference>
<feature type="transmembrane region" description="Helical" evidence="5">
    <location>
        <begin position="174"/>
        <end position="197"/>
    </location>
</feature>
<dbReference type="RefSeq" id="WP_344822753.1">
    <property type="nucleotide sequence ID" value="NZ_BAAAUV010000002.1"/>
</dbReference>
<feature type="transmembrane region" description="Helical" evidence="5">
    <location>
        <begin position="20"/>
        <end position="42"/>
    </location>
</feature>
<reference evidence="8" key="1">
    <citation type="journal article" date="2019" name="Int. J. Syst. Evol. Microbiol.">
        <title>The Global Catalogue of Microorganisms (GCM) 10K type strain sequencing project: providing services to taxonomists for standard genome sequencing and annotation.</title>
        <authorList>
            <consortium name="The Broad Institute Genomics Platform"/>
            <consortium name="The Broad Institute Genome Sequencing Center for Infectious Disease"/>
            <person name="Wu L."/>
            <person name="Ma J."/>
        </authorList>
    </citation>
    <scope>NUCLEOTIDE SEQUENCE [LARGE SCALE GENOMIC DNA]</scope>
    <source>
        <strain evidence="8">JCM 9377</strain>
    </source>
</reference>
<gene>
    <name evidence="7" type="ORF">GCM10010468_10670</name>
</gene>
<keyword evidence="3 5" id="KW-1133">Transmembrane helix</keyword>
<evidence type="ECO:0000256" key="1">
    <source>
        <dbReference type="ARBA" id="ARBA00022475"/>
    </source>
</evidence>